<organism evidence="3 4">
    <name type="scientific">Pneumocystis carinii (strain B80)</name>
    <name type="common">Rat pneumocystis pneumonia agent</name>
    <name type="synonym">Pneumocystis carinii f. sp. carinii</name>
    <dbReference type="NCBI Taxonomy" id="1408658"/>
    <lineage>
        <taxon>Eukaryota</taxon>
        <taxon>Fungi</taxon>
        <taxon>Dikarya</taxon>
        <taxon>Ascomycota</taxon>
        <taxon>Taphrinomycotina</taxon>
        <taxon>Pneumocystomycetes</taxon>
        <taxon>Pneumocystaceae</taxon>
        <taxon>Pneumocystis</taxon>
    </lineage>
</organism>
<reference evidence="4" key="1">
    <citation type="journal article" date="2016" name="Nat. Commun.">
        <title>Genome analysis of three Pneumocystis species reveals adaptation mechanisms to life exclusively in mammalian hosts.</title>
        <authorList>
            <person name="Ma L."/>
            <person name="Chen Z."/>
            <person name="Huang D.W."/>
            <person name="Kutty G."/>
            <person name="Ishihara M."/>
            <person name="Wang H."/>
            <person name="Abouelleil A."/>
            <person name="Bishop L."/>
            <person name="Davey E."/>
            <person name="Deng R."/>
            <person name="Deng X."/>
            <person name="Fan L."/>
            <person name="Fantoni G."/>
            <person name="Fitzgerald M."/>
            <person name="Gogineni E."/>
            <person name="Goldberg J.M."/>
            <person name="Handley G."/>
            <person name="Hu X."/>
            <person name="Huber C."/>
            <person name="Jiao X."/>
            <person name="Jones K."/>
            <person name="Levin J.Z."/>
            <person name="Liu Y."/>
            <person name="Macdonald P."/>
            <person name="Melnikov A."/>
            <person name="Raley C."/>
            <person name="Sassi M."/>
            <person name="Sherman B.T."/>
            <person name="Song X."/>
            <person name="Sykes S."/>
            <person name="Tran B."/>
            <person name="Walsh L."/>
            <person name="Xia Y."/>
            <person name="Yang J."/>
            <person name="Young S."/>
            <person name="Zeng Q."/>
            <person name="Zheng X."/>
            <person name="Stephens R."/>
            <person name="Nusbaum C."/>
            <person name="Birren B.W."/>
            <person name="Azadi P."/>
            <person name="Lempicki R.A."/>
            <person name="Cuomo C.A."/>
            <person name="Kovacs J.A."/>
        </authorList>
    </citation>
    <scope>NUCLEOTIDE SEQUENCE [LARGE SCALE GENOMIC DNA]</scope>
    <source>
        <strain evidence="4">B80</strain>
    </source>
</reference>
<dbReference type="VEuPathDB" id="FungiDB:T552_01016"/>
<feature type="region of interest" description="Disordered" evidence="1">
    <location>
        <begin position="337"/>
        <end position="386"/>
    </location>
</feature>
<feature type="compositionally biased region" description="Polar residues" evidence="1">
    <location>
        <begin position="159"/>
        <end position="211"/>
    </location>
</feature>
<keyword evidence="4" id="KW-1185">Reference proteome</keyword>
<feature type="region of interest" description="Disordered" evidence="1">
    <location>
        <begin position="603"/>
        <end position="628"/>
    </location>
</feature>
<protein>
    <submittedName>
        <fullName evidence="3">Uncharacterized protein</fullName>
    </submittedName>
</protein>
<comment type="caution">
    <text evidence="3">The sequence shown here is derived from an EMBL/GenBank/DDBJ whole genome shotgun (WGS) entry which is preliminary data.</text>
</comment>
<dbReference type="Proteomes" id="UP000054454">
    <property type="component" value="Unassembled WGS sequence"/>
</dbReference>
<evidence type="ECO:0000313" key="3">
    <source>
        <dbReference type="EMBL" id="KTW29811.1"/>
    </source>
</evidence>
<dbReference type="EMBL" id="LFVZ01000004">
    <property type="protein sequence ID" value="KTW29811.1"/>
    <property type="molecule type" value="Genomic_DNA"/>
</dbReference>
<gene>
    <name evidence="3" type="ORF">T552_01016</name>
</gene>
<dbReference type="RefSeq" id="XP_018226798.1">
    <property type="nucleotide sequence ID" value="XM_018369610.1"/>
</dbReference>
<evidence type="ECO:0000313" key="4">
    <source>
        <dbReference type="Proteomes" id="UP000054454"/>
    </source>
</evidence>
<feature type="region of interest" description="Disordered" evidence="1">
    <location>
        <begin position="159"/>
        <end position="213"/>
    </location>
</feature>
<feature type="compositionally biased region" description="Polar residues" evidence="1">
    <location>
        <begin position="364"/>
        <end position="374"/>
    </location>
</feature>
<keyword evidence="2" id="KW-0812">Transmembrane</keyword>
<name>A0A0W4ZN63_PNEC8</name>
<feature type="region of interest" description="Disordered" evidence="1">
    <location>
        <begin position="550"/>
        <end position="576"/>
    </location>
</feature>
<feature type="compositionally biased region" description="Polar residues" evidence="1">
    <location>
        <begin position="603"/>
        <end position="620"/>
    </location>
</feature>
<keyword evidence="2" id="KW-1133">Transmembrane helix</keyword>
<accession>A0A0W4ZN63</accession>
<dbReference type="AlphaFoldDB" id="A0A0W4ZN63"/>
<sequence>MLERFFGIEYNSQELSLNKYTGEKSDICEDKSEQCMEMSMGLRGYFCFLNIKKNMELVKKMFSGVKDFVFLKRVLKRKIMPNSESYKSIESSESNSLILMGSSNALTRGQVKNTFINKDVDKREFLNDSKVDSDDFSGYFLKRASTGFLELDDKNITKPSQSKTTKTLESPSETKSTGKLSEPTTNNGTFVTILSDPTETSTPTANLSAQHSHSRSNDGLYMILGISAIVFLIIIVIVFLVIYGVRRSLKKQEMIEDMVYENEMNVHAKLMKNASASISEKTSSTSNSISGSASILGSRNLNDPYLKRGTYFDSNGIYGSKNDEKQDERSLHNSPLKYYGISQSTNNRPSSSRTRNSSYYNPSGQPMRSFSLSSRSKDYYGGNNHSSNVNSIYDDSFQKDRTRLTFYNNDMNGSSYGKVSSNQLRTPNSVYLSEDQNRGYLSSSQIRVGSLEPHGTNRFLSQESLRSSRAQFATQPNTLSYKNSYKNLGANYQMDSSNFDTPNSYSSELSNNASSPLFTYKNSIGSSSHYDSSFTSEHMTPKSFFSRENMKNESYTPNSGSEKMLPPKNTYKHPSQQDYMRTPSIYASVGIWAEKKRKLLDLTNNSNEPLSNRSDESMNIYQDHRIKK</sequence>
<dbReference type="GeneID" id="28935812"/>
<dbReference type="OrthoDB" id="5416950at2759"/>
<feature type="compositionally biased region" description="Low complexity" evidence="1">
    <location>
        <begin position="344"/>
        <end position="363"/>
    </location>
</feature>
<evidence type="ECO:0000256" key="2">
    <source>
        <dbReference type="SAM" id="Phobius"/>
    </source>
</evidence>
<evidence type="ECO:0000256" key="1">
    <source>
        <dbReference type="SAM" id="MobiDB-lite"/>
    </source>
</evidence>
<feature type="compositionally biased region" description="Polar residues" evidence="1">
    <location>
        <begin position="552"/>
        <end position="561"/>
    </location>
</feature>
<keyword evidence="2" id="KW-0472">Membrane</keyword>
<proteinExistence type="predicted"/>
<feature type="transmembrane region" description="Helical" evidence="2">
    <location>
        <begin position="220"/>
        <end position="245"/>
    </location>
</feature>